<evidence type="ECO:0000313" key="7">
    <source>
        <dbReference type="EMBL" id="KAK4782216.1"/>
    </source>
</evidence>
<sequence length="997" mass="109282">MSIPLFTFLLFHYLTSTLCPLAGATATATVLHHYRRFLHQPFFPLDSLPPSQPPSPSPPSPPLSPTYPFTSSSSSSHPPTSDGFPFFPTYPSPPPPPSPTSINSFPANISSLNLPHPPSPTSSSRKLIYVATAAAISALLLSSVAFFLCLHRRRSSHGLPEDTDNAAKTGLSPESGVGRSNTETGRSGWKRSNAPSATSSEFLYLGTIVNSRGVENRRNAGRGGGNAAALDPRKLESPELQPLPPLARQGFMQNDDGGSTAGETEEEFYSPRGSLGTLSVSRRVFAAVVGLEDSRRISDSSQYSSSSSTSSSLARSSHSVSLSPPVSLSPHRSLPKSPEVPFAELSKAHAVLFYSHSLSPERDVSPDRNLHPYSPSLSPLSWSPERGLERNPDASLRMWNISDSNVQSLLSSYSAPGRASMKSSPSSLLSQSPERALLAATEVSPRTSSASEQSQRERFSLLASHSPSLSPESVTAAEVGQHQEPVILAPPHPPPPPPLLHKLQDSPTDRPVLRPPPLTPFWKPFELQKMAVASLVDLPPSSETAEKVIDEISNPKKRLKPLHWDKEMVWDHLGSSSFKLNEEMIETLFLANAPSLKPKDMTPQSVLSNPSRVLDPKKSQNIAILLKALNVTVEEVVDALLEGNAEMLGSELLESLQKMAPTKEEELKLKDLRDDSPIKLGHAERFLKAMLDVPFAFKRVDAMLFIANFESEVDYLKKSFETLEVACEELRNSRMFLKLLEAVLKTGNRMNVGTNRGDAHAFKLDTLIKLVDVKGADGKTTLLHFVVQEIIRSEGARLSRMIRQTLSNPNQSDEDVKCRKLGLQVVSGLTSELANVKRAAAMDSGVLNGDLNRLSLGIRNFGEMVQMVESSTGRNGSSVKFSNSLKQFIKLAEEEILRIQAQESRSMSLVKEITEYFHGDSAKEESHPFRIFTVVKDFLAVLDRVCKEVWPVNERTTVISSAHRPPNPVNQMVPPVLLTFQEKKRNDSWDDEESLSL</sequence>
<feature type="region of interest" description="Disordered" evidence="3">
    <location>
        <begin position="48"/>
        <end position="104"/>
    </location>
</feature>
<feature type="region of interest" description="Disordered" evidence="3">
    <location>
        <begin position="215"/>
        <end position="273"/>
    </location>
</feature>
<reference evidence="7 8" key="1">
    <citation type="journal article" date="2023" name="Hortic Res">
        <title>Pangenome of water caltrop reveals structural variations and asymmetric subgenome divergence after allopolyploidization.</title>
        <authorList>
            <person name="Zhang X."/>
            <person name="Chen Y."/>
            <person name="Wang L."/>
            <person name="Yuan Y."/>
            <person name="Fang M."/>
            <person name="Shi L."/>
            <person name="Lu R."/>
            <person name="Comes H.P."/>
            <person name="Ma Y."/>
            <person name="Chen Y."/>
            <person name="Huang G."/>
            <person name="Zhou Y."/>
            <person name="Zheng Z."/>
            <person name="Qiu Y."/>
        </authorList>
    </citation>
    <scope>NUCLEOTIDE SEQUENCE [LARGE SCALE GENOMIC DNA]</scope>
    <source>
        <strain evidence="7">F231</strain>
    </source>
</reference>
<evidence type="ECO:0000259" key="6">
    <source>
        <dbReference type="PROSITE" id="PS51444"/>
    </source>
</evidence>
<feature type="region of interest" description="Disordered" evidence="3">
    <location>
        <begin position="157"/>
        <end position="195"/>
    </location>
</feature>
<feature type="chain" id="PRO_5043000034" description="Formin-like protein" evidence="5">
    <location>
        <begin position="18"/>
        <end position="997"/>
    </location>
</feature>
<organism evidence="7 8">
    <name type="scientific">Trapa natans</name>
    <name type="common">Water chestnut</name>
    <dbReference type="NCBI Taxonomy" id="22666"/>
    <lineage>
        <taxon>Eukaryota</taxon>
        <taxon>Viridiplantae</taxon>
        <taxon>Streptophyta</taxon>
        <taxon>Embryophyta</taxon>
        <taxon>Tracheophyta</taxon>
        <taxon>Spermatophyta</taxon>
        <taxon>Magnoliopsida</taxon>
        <taxon>eudicotyledons</taxon>
        <taxon>Gunneridae</taxon>
        <taxon>Pentapetalae</taxon>
        <taxon>rosids</taxon>
        <taxon>malvids</taxon>
        <taxon>Myrtales</taxon>
        <taxon>Lythraceae</taxon>
        <taxon>Trapa</taxon>
    </lineage>
</organism>
<evidence type="ECO:0000256" key="5">
    <source>
        <dbReference type="SAM" id="SignalP"/>
    </source>
</evidence>
<keyword evidence="4" id="KW-0812">Transmembrane</keyword>
<dbReference type="InterPro" id="IPR015425">
    <property type="entry name" value="FH2_Formin"/>
</dbReference>
<dbReference type="InterPro" id="IPR027643">
    <property type="entry name" value="Formin-like_plant"/>
</dbReference>
<feature type="compositionally biased region" description="Low complexity" evidence="3">
    <location>
        <begin position="66"/>
        <end position="87"/>
    </location>
</feature>
<dbReference type="PROSITE" id="PS51444">
    <property type="entry name" value="FH2"/>
    <property type="match status" value="1"/>
</dbReference>
<dbReference type="PANTHER" id="PTHR23213">
    <property type="entry name" value="FORMIN-RELATED"/>
    <property type="match status" value="1"/>
</dbReference>
<feature type="transmembrane region" description="Helical" evidence="4">
    <location>
        <begin position="127"/>
        <end position="150"/>
    </location>
</feature>
<evidence type="ECO:0000313" key="8">
    <source>
        <dbReference type="Proteomes" id="UP001346149"/>
    </source>
</evidence>
<feature type="signal peptide" evidence="5">
    <location>
        <begin position="1"/>
        <end position="17"/>
    </location>
</feature>
<keyword evidence="8" id="KW-1185">Reference proteome</keyword>
<feature type="compositionally biased region" description="Pro residues" evidence="3">
    <location>
        <begin position="88"/>
        <end position="99"/>
    </location>
</feature>
<evidence type="ECO:0000256" key="2">
    <source>
        <dbReference type="RuleBase" id="RU361260"/>
    </source>
</evidence>
<dbReference type="AlphaFoldDB" id="A0AAN7LA52"/>
<comment type="similarity">
    <text evidence="1">Belongs to the formin-like family. Class-I subfamily.</text>
</comment>
<feature type="domain" description="FH2" evidence="6">
    <location>
        <begin position="549"/>
        <end position="968"/>
    </location>
</feature>
<feature type="region of interest" description="Disordered" evidence="3">
    <location>
        <begin position="296"/>
        <end position="336"/>
    </location>
</feature>
<protein>
    <recommendedName>
        <fullName evidence="2">Formin-like protein</fullName>
    </recommendedName>
</protein>
<feature type="compositionally biased region" description="Polar residues" evidence="3">
    <location>
        <begin position="444"/>
        <end position="453"/>
    </location>
</feature>
<feature type="region of interest" description="Disordered" evidence="3">
    <location>
        <begin position="439"/>
        <end position="479"/>
    </location>
</feature>
<dbReference type="InterPro" id="IPR042201">
    <property type="entry name" value="FH2_Formin_sf"/>
</dbReference>
<evidence type="ECO:0000256" key="4">
    <source>
        <dbReference type="SAM" id="Phobius"/>
    </source>
</evidence>
<keyword evidence="4" id="KW-1133">Transmembrane helix</keyword>
<feature type="compositionally biased region" description="Low complexity" evidence="3">
    <location>
        <begin position="371"/>
        <end position="384"/>
    </location>
</feature>
<dbReference type="SUPFAM" id="SSF101447">
    <property type="entry name" value="Formin homology 2 domain (FH2 domain)"/>
    <property type="match status" value="1"/>
</dbReference>
<feature type="compositionally biased region" description="Pro residues" evidence="3">
    <location>
        <begin position="50"/>
        <end position="65"/>
    </location>
</feature>
<proteinExistence type="inferred from homology"/>
<evidence type="ECO:0000256" key="1">
    <source>
        <dbReference type="ARBA" id="ARBA00025793"/>
    </source>
</evidence>
<dbReference type="SMART" id="SM00498">
    <property type="entry name" value="FH2"/>
    <property type="match status" value="1"/>
</dbReference>
<gene>
    <name evidence="7" type="ORF">SAY86_016318</name>
</gene>
<keyword evidence="5" id="KW-0732">Signal</keyword>
<feature type="compositionally biased region" description="Low complexity" evidence="3">
    <location>
        <begin position="460"/>
        <end position="473"/>
    </location>
</feature>
<dbReference type="Proteomes" id="UP001346149">
    <property type="component" value="Unassembled WGS sequence"/>
</dbReference>
<dbReference type="EMBL" id="JAXQNO010000016">
    <property type="protein sequence ID" value="KAK4782216.1"/>
    <property type="molecule type" value="Genomic_DNA"/>
</dbReference>
<keyword evidence="4" id="KW-0472">Membrane</keyword>
<name>A0AAN7LA52_TRANT</name>
<dbReference type="GO" id="GO:0051015">
    <property type="term" value="F:actin filament binding"/>
    <property type="evidence" value="ECO:0007669"/>
    <property type="project" value="InterPro"/>
</dbReference>
<feature type="compositionally biased region" description="Low complexity" evidence="3">
    <location>
        <begin position="299"/>
        <end position="332"/>
    </location>
</feature>
<accession>A0AAN7LA52</accession>
<comment type="caution">
    <text evidence="7">The sequence shown here is derived from an EMBL/GenBank/DDBJ whole genome shotgun (WGS) entry which is preliminary data.</text>
</comment>
<feature type="compositionally biased region" description="Basic and acidic residues" evidence="3">
    <location>
        <begin position="360"/>
        <end position="370"/>
    </location>
</feature>
<dbReference type="Pfam" id="PF02181">
    <property type="entry name" value="FH2"/>
    <property type="match status" value="1"/>
</dbReference>
<dbReference type="GO" id="GO:0045010">
    <property type="term" value="P:actin nucleation"/>
    <property type="evidence" value="ECO:0007669"/>
    <property type="project" value="InterPro"/>
</dbReference>
<evidence type="ECO:0000256" key="3">
    <source>
        <dbReference type="SAM" id="MobiDB-lite"/>
    </source>
</evidence>
<dbReference type="PANTHER" id="PTHR23213:SF276">
    <property type="entry name" value="FORMIN-LIKE PROTEIN 1"/>
    <property type="match status" value="1"/>
</dbReference>
<feature type="region of interest" description="Disordered" evidence="3">
    <location>
        <begin position="360"/>
        <end position="389"/>
    </location>
</feature>
<dbReference type="Gene3D" id="1.20.58.2220">
    <property type="entry name" value="Formin, FH2 domain"/>
    <property type="match status" value="1"/>
</dbReference>